<gene>
    <name evidence="2" type="ORF">NSCI0253_LOCUS18817</name>
</gene>
<organism evidence="2">
    <name type="scientific">Noctiluca scintillans</name>
    <name type="common">Sea sparkle</name>
    <name type="synonym">Red tide dinoflagellate</name>
    <dbReference type="NCBI Taxonomy" id="2966"/>
    <lineage>
        <taxon>Eukaryota</taxon>
        <taxon>Sar</taxon>
        <taxon>Alveolata</taxon>
        <taxon>Dinophyceae</taxon>
        <taxon>Noctilucales</taxon>
        <taxon>Noctilucaceae</taxon>
        <taxon>Noctiluca</taxon>
    </lineage>
</organism>
<evidence type="ECO:0000313" key="2">
    <source>
        <dbReference type="EMBL" id="CAD8844467.1"/>
    </source>
</evidence>
<dbReference type="EMBL" id="HBFQ01026688">
    <property type="protein sequence ID" value="CAD8844467.1"/>
    <property type="molecule type" value="Transcribed_RNA"/>
</dbReference>
<proteinExistence type="predicted"/>
<protein>
    <submittedName>
        <fullName evidence="2">Uncharacterized protein</fullName>
    </submittedName>
</protein>
<keyword evidence="1" id="KW-0472">Membrane</keyword>
<feature type="transmembrane region" description="Helical" evidence="1">
    <location>
        <begin position="33"/>
        <end position="58"/>
    </location>
</feature>
<keyword evidence="1" id="KW-0812">Transmembrane</keyword>
<feature type="transmembrane region" description="Helical" evidence="1">
    <location>
        <begin position="156"/>
        <end position="180"/>
    </location>
</feature>
<evidence type="ECO:0000256" key="1">
    <source>
        <dbReference type="SAM" id="Phobius"/>
    </source>
</evidence>
<keyword evidence="1" id="KW-1133">Transmembrane helix</keyword>
<accession>A0A7S1A6T9</accession>
<name>A0A7S1A6T9_NOCSC</name>
<sequence>MGTGAFFVLESYIGLGLPQEAATDWLFKTLLAIVAWTEFLVLLAYCIRGTLMALVGFISKTDSDMHRKSMVEFASCLGRVGNFSLMRFLCVPTKCDYWYNNSDFFLDEVFNQPVCQLSSTDYPKIEMDGLPHVQFSPGNPSHRREVRLKYPCAHPLILVGWFCLNVCLPLAIVWCVVFSVPAAALKMASMPRNFRFDTWKGHEFYKFFGVLNQFSAIWSTQEVEDIAVLRFVTMARRDFQDDPERRGALGIPIGLVQRGKSWRSELERSAFEELDWWRGVSMMSVLDSGAMGKILNKGFGGNRGFKSFNPLNDLHPEWYDQRL</sequence>
<dbReference type="AlphaFoldDB" id="A0A7S1A6T9"/>
<reference evidence="2" key="1">
    <citation type="submission" date="2021-01" db="EMBL/GenBank/DDBJ databases">
        <authorList>
            <person name="Corre E."/>
            <person name="Pelletier E."/>
            <person name="Niang G."/>
            <person name="Scheremetjew M."/>
            <person name="Finn R."/>
            <person name="Kale V."/>
            <person name="Holt S."/>
            <person name="Cochrane G."/>
            <person name="Meng A."/>
            <person name="Brown T."/>
            <person name="Cohen L."/>
        </authorList>
    </citation>
    <scope>NUCLEOTIDE SEQUENCE</scope>
</reference>